<evidence type="ECO:0008006" key="4">
    <source>
        <dbReference type="Google" id="ProtNLM"/>
    </source>
</evidence>
<accession>A0A8K1FQ75</accession>
<evidence type="ECO:0000256" key="1">
    <source>
        <dbReference type="SAM" id="MobiDB-lite"/>
    </source>
</evidence>
<dbReference type="Gene3D" id="1.20.5.170">
    <property type="match status" value="1"/>
</dbReference>
<dbReference type="EMBL" id="SPLM01000004">
    <property type="protein sequence ID" value="TMW67652.1"/>
    <property type="molecule type" value="Genomic_DNA"/>
</dbReference>
<dbReference type="OrthoDB" id="73270at2759"/>
<dbReference type="AlphaFoldDB" id="A0A8K1FQ75"/>
<evidence type="ECO:0000313" key="2">
    <source>
        <dbReference type="EMBL" id="TMW67652.1"/>
    </source>
</evidence>
<feature type="compositionally biased region" description="Basic residues" evidence="1">
    <location>
        <begin position="58"/>
        <end position="67"/>
    </location>
</feature>
<name>A0A8K1FQ75_PYTOL</name>
<protein>
    <recommendedName>
        <fullName evidence="4">BZIP domain-containing protein</fullName>
    </recommendedName>
</protein>
<reference evidence="2" key="1">
    <citation type="submission" date="2019-03" db="EMBL/GenBank/DDBJ databases">
        <title>Long read genome sequence of the mycoparasitic Pythium oligandrum ATCC 38472 isolated from sugarbeet rhizosphere.</title>
        <authorList>
            <person name="Gaulin E."/>
        </authorList>
    </citation>
    <scope>NUCLEOTIDE SEQUENCE</scope>
    <source>
        <strain evidence="2">ATCC 38472_TT</strain>
    </source>
</reference>
<keyword evidence="3" id="KW-1185">Reference proteome</keyword>
<sequence>MDPAGGGASERRGGKRRARTLSGGDDEGVAAVEQDPETTTGNPRAAMSQTSSSESTSRRRAPKPNRQRCKEFRERRKNYTSDLDSRVVALREEVSELLVKKSLYASRVMHRRHHSLGSLEKLIREYYQIFRYGVAVDRPLPQPSDSPPGDERRLISKAQRQINFIERYVDDDAIYAGRKGPEGCIMQWTYYTAAYASFIGYVKYVELSGSEEDPILYAHTVYQVVLQRDTFSYLFPHVLSNEPLVQRFIGLSVPCSVVGIYRFNEDGKIISEHANIELTEAFLNAGCHVDDVAEIMSGFVAVDEGAVPDNLRTEAHKPIEDIVHQTLVRSHKVEVMEDDEPEEERPVQATSPGAKLSISYLLAEENEEEKENVMSQASLRHS</sequence>
<dbReference type="CDD" id="cd14686">
    <property type="entry name" value="bZIP"/>
    <property type="match status" value="1"/>
</dbReference>
<proteinExistence type="predicted"/>
<comment type="caution">
    <text evidence="2">The sequence shown here is derived from an EMBL/GenBank/DDBJ whole genome shotgun (WGS) entry which is preliminary data.</text>
</comment>
<dbReference type="Proteomes" id="UP000794436">
    <property type="component" value="Unassembled WGS sequence"/>
</dbReference>
<organism evidence="2 3">
    <name type="scientific">Pythium oligandrum</name>
    <name type="common">Mycoparasitic fungus</name>
    <dbReference type="NCBI Taxonomy" id="41045"/>
    <lineage>
        <taxon>Eukaryota</taxon>
        <taxon>Sar</taxon>
        <taxon>Stramenopiles</taxon>
        <taxon>Oomycota</taxon>
        <taxon>Peronosporomycetes</taxon>
        <taxon>Pythiales</taxon>
        <taxon>Pythiaceae</taxon>
        <taxon>Pythium</taxon>
    </lineage>
</organism>
<feature type="region of interest" description="Disordered" evidence="1">
    <location>
        <begin position="1"/>
        <end position="76"/>
    </location>
</feature>
<feature type="compositionally biased region" description="Low complexity" evidence="1">
    <location>
        <begin position="44"/>
        <end position="55"/>
    </location>
</feature>
<gene>
    <name evidence="2" type="ORF">Poli38472_011272</name>
</gene>
<evidence type="ECO:0000313" key="3">
    <source>
        <dbReference type="Proteomes" id="UP000794436"/>
    </source>
</evidence>